<dbReference type="OrthoDB" id="10263155at2759"/>
<evidence type="ECO:0000313" key="5">
    <source>
        <dbReference type="Proteomes" id="UP000749559"/>
    </source>
</evidence>
<dbReference type="Gene3D" id="3.10.110.10">
    <property type="entry name" value="Ubiquitin Conjugating Enzyme"/>
    <property type="match status" value="1"/>
</dbReference>
<dbReference type="Pfam" id="PF05773">
    <property type="entry name" value="RWD"/>
    <property type="match status" value="1"/>
</dbReference>
<dbReference type="Pfam" id="PF04457">
    <property type="entry name" value="MJ1316"/>
    <property type="match status" value="1"/>
</dbReference>
<feature type="region of interest" description="Disordered" evidence="2">
    <location>
        <begin position="119"/>
        <end position="149"/>
    </location>
</feature>
<dbReference type="InterPro" id="IPR016135">
    <property type="entry name" value="UBQ-conjugating_enzyme/RWD"/>
</dbReference>
<dbReference type="Proteomes" id="UP000749559">
    <property type="component" value="Unassembled WGS sequence"/>
</dbReference>
<dbReference type="InterPro" id="IPR019510">
    <property type="entry name" value="AKAP7-like_phosphoesterase"/>
</dbReference>
<dbReference type="AlphaFoldDB" id="A0A8S4NQ14"/>
<comment type="caution">
    <text evidence="4">The sequence shown here is derived from an EMBL/GenBank/DDBJ whole genome shotgun (WGS) entry which is preliminary data.</text>
</comment>
<dbReference type="SUPFAM" id="SSF55144">
    <property type="entry name" value="LigT-like"/>
    <property type="match status" value="1"/>
</dbReference>
<evidence type="ECO:0000259" key="3">
    <source>
        <dbReference type="PROSITE" id="PS50908"/>
    </source>
</evidence>
<proteinExistence type="predicted"/>
<gene>
    <name evidence="4" type="ORF">OFUS_LOCUS9343</name>
</gene>
<feature type="compositionally biased region" description="Basic residues" evidence="2">
    <location>
        <begin position="123"/>
        <end position="133"/>
    </location>
</feature>
<feature type="compositionally biased region" description="Basic and acidic residues" evidence="2">
    <location>
        <begin position="134"/>
        <end position="143"/>
    </location>
</feature>
<keyword evidence="5" id="KW-1185">Reference proteome</keyword>
<dbReference type="Pfam" id="PF10469">
    <property type="entry name" value="AKAP7_NLS"/>
    <property type="match status" value="1"/>
</dbReference>
<dbReference type="InterPro" id="IPR009097">
    <property type="entry name" value="Cyclic_Pdiesterase"/>
</dbReference>
<organism evidence="4 5">
    <name type="scientific">Owenia fusiformis</name>
    <name type="common">Polychaete worm</name>
    <dbReference type="NCBI Taxonomy" id="6347"/>
    <lineage>
        <taxon>Eukaryota</taxon>
        <taxon>Metazoa</taxon>
        <taxon>Spiralia</taxon>
        <taxon>Lophotrochozoa</taxon>
        <taxon>Annelida</taxon>
        <taxon>Polychaeta</taxon>
        <taxon>Sedentaria</taxon>
        <taxon>Canalipalpata</taxon>
        <taxon>Sabellida</taxon>
        <taxon>Oweniida</taxon>
        <taxon>Oweniidae</taxon>
        <taxon>Owenia</taxon>
    </lineage>
</organism>
<dbReference type="SMART" id="SM00591">
    <property type="entry name" value="RWD"/>
    <property type="match status" value="1"/>
</dbReference>
<reference evidence="4" key="1">
    <citation type="submission" date="2022-03" db="EMBL/GenBank/DDBJ databases">
        <authorList>
            <person name="Martin C."/>
        </authorList>
    </citation>
    <scope>NUCLEOTIDE SEQUENCE</scope>
</reference>
<dbReference type="SUPFAM" id="SSF54495">
    <property type="entry name" value="UBC-like"/>
    <property type="match status" value="1"/>
</dbReference>
<dbReference type="EMBL" id="CAIIXF020000005">
    <property type="protein sequence ID" value="CAH1782947.1"/>
    <property type="molecule type" value="Genomic_DNA"/>
</dbReference>
<evidence type="ECO:0000313" key="4">
    <source>
        <dbReference type="EMBL" id="CAH1782947.1"/>
    </source>
</evidence>
<name>A0A8S4NQ14_OWEFU</name>
<sequence>MAGADVSQAATSEIEALKSSYGPQCKVISNIGDIAYMVTIKPKETDLSIKFQLNGSYPSVVPQIIIKSAKMNRDEIEALIAAMTEEATKLQGKKMITSLVDYGKQWLYEKAIDVTVTAEPTKKSPKSQKKQKKPKVEVDDMGPKKKPPMKTATDVIHRIQWDEDLKKDNFIIGYMDRIIGLVEKVFTFFSWEDIASVDYNTLAIPKHRIQYFKYKSLKVWDKNKRLDDVFGSTGGKKTIIEVMRAYDEEHKVDDAAADSDGYDSDDSDDGINIHVGANIQPHGDYWQDKLRPNHFLALRITDEEIRKNILDVQDAILDVEDRYAECVIPAGALHVTLCVLGLDTPDQVGHAVDFLHHYHEEIKTMVAKDLSLTFKGVGTFFDRVLYAEPIPNQGLINIVEYLKTLCKENGIDVRDNHDFVPHLTIMKVTRPVSRELGTKEIDPQLYSGMHDIEFGEQKFDTIHLCSMAEQRQEDGFYISPISIDIA</sequence>
<dbReference type="InterPro" id="IPR040459">
    <property type="entry name" value="MJ1316"/>
</dbReference>
<accession>A0A8S4NQ14</accession>
<protein>
    <recommendedName>
        <fullName evidence="3">RWD domain-containing protein</fullName>
    </recommendedName>
</protein>
<evidence type="ECO:0000256" key="1">
    <source>
        <dbReference type="SAM" id="Coils"/>
    </source>
</evidence>
<dbReference type="InterPro" id="IPR006575">
    <property type="entry name" value="RWD_dom"/>
</dbReference>
<evidence type="ECO:0000256" key="2">
    <source>
        <dbReference type="SAM" id="MobiDB-lite"/>
    </source>
</evidence>
<feature type="coiled-coil region" evidence="1">
    <location>
        <begin position="66"/>
        <end position="93"/>
    </location>
</feature>
<feature type="domain" description="RWD" evidence="3">
    <location>
        <begin position="12"/>
        <end position="110"/>
    </location>
</feature>
<keyword evidence="1" id="KW-0175">Coiled coil</keyword>
<dbReference type="InterPro" id="IPR042653">
    <property type="entry name" value="Leng9"/>
</dbReference>
<dbReference type="PANTHER" id="PTHR46729:SF1">
    <property type="entry name" value="LEUKOCYTE RECEPTOR CLUSTER MEMBER 9"/>
    <property type="match status" value="1"/>
</dbReference>
<dbReference type="Gene3D" id="3.90.1140.10">
    <property type="entry name" value="Cyclic phosphodiesterase"/>
    <property type="match status" value="1"/>
</dbReference>
<dbReference type="PANTHER" id="PTHR46729">
    <property type="entry name" value="LEUKOCYTE RECEPTOR CLUSTER MEMBER 9"/>
    <property type="match status" value="1"/>
</dbReference>
<dbReference type="PROSITE" id="PS50908">
    <property type="entry name" value="RWD"/>
    <property type="match status" value="1"/>
</dbReference>